<gene>
    <name evidence="2" type="ORF">LITE_LOCUS20342</name>
</gene>
<comment type="caution">
    <text evidence="2">The sequence shown here is derived from an EMBL/GenBank/DDBJ whole genome shotgun (WGS) entry which is preliminary data.</text>
</comment>
<accession>A0AAV0KSR4</accession>
<dbReference type="Pfam" id="PF14144">
    <property type="entry name" value="DOG1"/>
    <property type="match status" value="1"/>
</dbReference>
<protein>
    <recommendedName>
        <fullName evidence="1">DOG1 domain-containing protein</fullName>
    </recommendedName>
</protein>
<organism evidence="2 3">
    <name type="scientific">Linum tenue</name>
    <dbReference type="NCBI Taxonomy" id="586396"/>
    <lineage>
        <taxon>Eukaryota</taxon>
        <taxon>Viridiplantae</taxon>
        <taxon>Streptophyta</taxon>
        <taxon>Embryophyta</taxon>
        <taxon>Tracheophyta</taxon>
        <taxon>Spermatophyta</taxon>
        <taxon>Magnoliopsida</taxon>
        <taxon>eudicotyledons</taxon>
        <taxon>Gunneridae</taxon>
        <taxon>Pentapetalae</taxon>
        <taxon>rosids</taxon>
        <taxon>fabids</taxon>
        <taxon>Malpighiales</taxon>
        <taxon>Linaceae</taxon>
        <taxon>Linum</taxon>
    </lineage>
</organism>
<dbReference type="AlphaFoldDB" id="A0AAV0KSR4"/>
<dbReference type="InterPro" id="IPR051886">
    <property type="entry name" value="Seed_Dev/Stress_Resp_Reg"/>
</dbReference>
<feature type="domain" description="DOG1" evidence="1">
    <location>
        <begin position="7"/>
        <end position="229"/>
    </location>
</feature>
<dbReference type="PROSITE" id="PS51806">
    <property type="entry name" value="DOG1"/>
    <property type="match status" value="1"/>
</dbReference>
<dbReference type="Proteomes" id="UP001154282">
    <property type="component" value="Unassembled WGS sequence"/>
</dbReference>
<dbReference type="GO" id="GO:0006351">
    <property type="term" value="P:DNA-templated transcription"/>
    <property type="evidence" value="ECO:0007669"/>
    <property type="project" value="InterPro"/>
</dbReference>
<dbReference type="EMBL" id="CAMGYJ010000005">
    <property type="protein sequence ID" value="CAI0425322.1"/>
    <property type="molecule type" value="Genomic_DNA"/>
</dbReference>
<dbReference type="PANTHER" id="PTHR46354:SF13">
    <property type="entry name" value="PROTEIN DOG1-LIKE 4"/>
    <property type="match status" value="1"/>
</dbReference>
<evidence type="ECO:0000259" key="1">
    <source>
        <dbReference type="PROSITE" id="PS51806"/>
    </source>
</evidence>
<keyword evidence="3" id="KW-1185">Reference proteome</keyword>
<dbReference type="GO" id="GO:0043565">
    <property type="term" value="F:sequence-specific DNA binding"/>
    <property type="evidence" value="ECO:0007669"/>
    <property type="project" value="InterPro"/>
</dbReference>
<evidence type="ECO:0000313" key="3">
    <source>
        <dbReference type="Proteomes" id="UP001154282"/>
    </source>
</evidence>
<name>A0AAV0KSR4_9ROSI</name>
<dbReference type="PANTHER" id="PTHR46354">
    <property type="entry name" value="DOG1 DOMAIN-CONTAINING PROTEIN"/>
    <property type="match status" value="1"/>
</dbReference>
<proteinExistence type="predicted"/>
<evidence type="ECO:0000313" key="2">
    <source>
        <dbReference type="EMBL" id="CAI0425322.1"/>
    </source>
</evidence>
<dbReference type="InterPro" id="IPR025422">
    <property type="entry name" value="TGA_domain"/>
</dbReference>
<reference evidence="2" key="1">
    <citation type="submission" date="2022-08" db="EMBL/GenBank/DDBJ databases">
        <authorList>
            <person name="Gutierrez-Valencia J."/>
        </authorList>
    </citation>
    <scope>NUCLEOTIDE SEQUENCE</scope>
</reference>
<sequence length="257" mass="28605">MEPDNAPEIFAAFFEGWLVRQEQYLEELQTVKQKMGDLREDDLRDLVNRVLTHYQHYFEEKSRVTQSDVFVLFSPPWFSALERSFLWIAGFKPGLAFRVLRDSVNDLSEEQERRIARVREETRMEERMLNDELARIHESVGAPPVSGWGRKRGRVVLAAAADEGSANCPAPEAIRSALENLVGNADTLRTNTVMRIGQVLRPKQNVEFVAAGTRLQLTVRALGMGKAAVAAAAVAPDESLQDSAAAAAAAAAARRRT</sequence>